<keyword evidence="2" id="KW-1185">Reference proteome</keyword>
<proteinExistence type="predicted"/>
<sequence length="90" mass="9953">MTRKKGIFGKKFTPFSRRHPDGRHGVYQINSLGRDHCLQDLSPEREIGGEVRIQPVVFCEGVQVGPCGCLTNLVWRCHSPLCPGAGYCPG</sequence>
<reference evidence="1" key="1">
    <citation type="thesis" date="2020" institute="ProQuest LLC" country="789 East Eisenhower Parkway, Ann Arbor, MI, USA">
        <title>Comparative Genomics and Chromosome Evolution.</title>
        <authorList>
            <person name="Mudd A.B."/>
        </authorList>
    </citation>
    <scope>NUCLEOTIDE SEQUENCE</scope>
    <source>
        <strain evidence="1">HN-11 Male</strain>
        <tissue evidence="1">Kidney and liver</tissue>
    </source>
</reference>
<dbReference type="Proteomes" id="UP000770717">
    <property type="component" value="Unassembled WGS sequence"/>
</dbReference>
<accession>A0A8J6B7Y5</accession>
<dbReference type="AlphaFoldDB" id="A0A8J6B7Y5"/>
<name>A0A8J6B7Y5_ELECQ</name>
<evidence type="ECO:0000313" key="2">
    <source>
        <dbReference type="Proteomes" id="UP000770717"/>
    </source>
</evidence>
<dbReference type="EMBL" id="WNTK01003827">
    <property type="protein sequence ID" value="KAG9464834.1"/>
    <property type="molecule type" value="Genomic_DNA"/>
</dbReference>
<comment type="caution">
    <text evidence="1">The sequence shown here is derived from an EMBL/GenBank/DDBJ whole genome shotgun (WGS) entry which is preliminary data.</text>
</comment>
<evidence type="ECO:0000313" key="1">
    <source>
        <dbReference type="EMBL" id="KAG9464834.1"/>
    </source>
</evidence>
<protein>
    <submittedName>
        <fullName evidence="1">Uncharacterized protein</fullName>
    </submittedName>
</protein>
<organism evidence="1 2">
    <name type="scientific">Eleutherodactylus coqui</name>
    <name type="common">Puerto Rican coqui</name>
    <dbReference type="NCBI Taxonomy" id="57060"/>
    <lineage>
        <taxon>Eukaryota</taxon>
        <taxon>Metazoa</taxon>
        <taxon>Chordata</taxon>
        <taxon>Craniata</taxon>
        <taxon>Vertebrata</taxon>
        <taxon>Euteleostomi</taxon>
        <taxon>Amphibia</taxon>
        <taxon>Batrachia</taxon>
        <taxon>Anura</taxon>
        <taxon>Neobatrachia</taxon>
        <taxon>Hyloidea</taxon>
        <taxon>Eleutherodactylidae</taxon>
        <taxon>Eleutherodactylinae</taxon>
        <taxon>Eleutherodactylus</taxon>
        <taxon>Eleutherodactylus</taxon>
    </lineage>
</organism>
<gene>
    <name evidence="1" type="ORF">GDO78_019316</name>
</gene>